<evidence type="ECO:0000313" key="1">
    <source>
        <dbReference type="EMBL" id="KAH7083854.1"/>
    </source>
</evidence>
<evidence type="ECO:0000313" key="2">
    <source>
        <dbReference type="Proteomes" id="UP000813461"/>
    </source>
</evidence>
<name>A0A8K0VWS6_9PLEO</name>
<protein>
    <submittedName>
        <fullName evidence="1">Uncharacterized protein</fullName>
    </submittedName>
</protein>
<dbReference type="EMBL" id="JAGMVJ010000013">
    <property type="protein sequence ID" value="KAH7083854.1"/>
    <property type="molecule type" value="Genomic_DNA"/>
</dbReference>
<proteinExistence type="predicted"/>
<reference evidence="1" key="1">
    <citation type="journal article" date="2021" name="Nat. Commun.">
        <title>Genetic determinants of endophytism in the Arabidopsis root mycobiome.</title>
        <authorList>
            <person name="Mesny F."/>
            <person name="Miyauchi S."/>
            <person name="Thiergart T."/>
            <person name="Pickel B."/>
            <person name="Atanasova L."/>
            <person name="Karlsson M."/>
            <person name="Huettel B."/>
            <person name="Barry K.W."/>
            <person name="Haridas S."/>
            <person name="Chen C."/>
            <person name="Bauer D."/>
            <person name="Andreopoulos W."/>
            <person name="Pangilinan J."/>
            <person name="LaButti K."/>
            <person name="Riley R."/>
            <person name="Lipzen A."/>
            <person name="Clum A."/>
            <person name="Drula E."/>
            <person name="Henrissat B."/>
            <person name="Kohler A."/>
            <person name="Grigoriev I.V."/>
            <person name="Martin F.M."/>
            <person name="Hacquard S."/>
        </authorList>
    </citation>
    <scope>NUCLEOTIDE SEQUENCE</scope>
    <source>
        <strain evidence="1">MPI-SDFR-AT-0120</strain>
    </source>
</reference>
<keyword evidence="2" id="KW-1185">Reference proteome</keyword>
<comment type="caution">
    <text evidence="1">The sequence shown here is derived from an EMBL/GenBank/DDBJ whole genome shotgun (WGS) entry which is preliminary data.</text>
</comment>
<organism evidence="1 2">
    <name type="scientific">Paraphoma chrysanthemicola</name>
    <dbReference type="NCBI Taxonomy" id="798071"/>
    <lineage>
        <taxon>Eukaryota</taxon>
        <taxon>Fungi</taxon>
        <taxon>Dikarya</taxon>
        <taxon>Ascomycota</taxon>
        <taxon>Pezizomycotina</taxon>
        <taxon>Dothideomycetes</taxon>
        <taxon>Pleosporomycetidae</taxon>
        <taxon>Pleosporales</taxon>
        <taxon>Pleosporineae</taxon>
        <taxon>Phaeosphaeriaceae</taxon>
        <taxon>Paraphoma</taxon>
    </lineage>
</organism>
<dbReference type="OrthoDB" id="3735927at2759"/>
<dbReference type="AlphaFoldDB" id="A0A8K0VWS6"/>
<dbReference type="Proteomes" id="UP000813461">
    <property type="component" value="Unassembled WGS sequence"/>
</dbReference>
<gene>
    <name evidence="1" type="ORF">FB567DRAFT_630336</name>
</gene>
<accession>A0A8K0VWS6</accession>
<sequence>MHYTASETVESRILDLLKPFRDEYFTGNMPQEDPGYASAEKLERLTMALAYNIAFLARNHRLNVQKRSLLRMKPDDISLAVYGWDGKVIGQDGGVITVFVRHNAAMQPVVRAVLQPGDNVVAELAAVVDNGLKSFI</sequence>